<proteinExistence type="inferred from homology"/>
<dbReference type="SUPFAM" id="SSF88688">
    <property type="entry name" value="Families 57/38 glycoside transferase middle domain"/>
    <property type="match status" value="1"/>
</dbReference>
<evidence type="ECO:0000256" key="1">
    <source>
        <dbReference type="ARBA" id="ARBA00006821"/>
    </source>
</evidence>
<dbReference type="Gene3D" id="3.20.110.10">
    <property type="entry name" value="Glycoside hydrolase 38, N terminal domain"/>
    <property type="match status" value="1"/>
</dbReference>
<dbReference type="EMBL" id="JBHSKG010000016">
    <property type="protein sequence ID" value="MFC5141534.1"/>
    <property type="molecule type" value="Genomic_DNA"/>
</dbReference>
<dbReference type="Proteomes" id="UP001596175">
    <property type="component" value="Unassembled WGS sequence"/>
</dbReference>
<accession>A0ABV9ZM86</accession>
<dbReference type="InterPro" id="IPR004300">
    <property type="entry name" value="Glyco_hydro_57_N"/>
</dbReference>
<comment type="caution">
    <text evidence="7">The sequence shown here is derived from an EMBL/GenBank/DDBJ whole genome shotgun (WGS) entry which is preliminary data.</text>
</comment>
<dbReference type="Pfam" id="PF03065">
    <property type="entry name" value="Glyco_hydro_57"/>
    <property type="match status" value="1"/>
</dbReference>
<dbReference type="PANTHER" id="PTHR41695:SF1">
    <property type="entry name" value="1,4-ALPHA-GLUCAN BRANCHING ENZYME TK1436"/>
    <property type="match status" value="1"/>
</dbReference>
<keyword evidence="8" id="KW-1185">Reference proteome</keyword>
<organism evidence="7 8">
    <name type="scientific">Actinomycetospora rhizophila</name>
    <dbReference type="NCBI Taxonomy" id="1416876"/>
    <lineage>
        <taxon>Bacteria</taxon>
        <taxon>Bacillati</taxon>
        <taxon>Actinomycetota</taxon>
        <taxon>Actinomycetes</taxon>
        <taxon>Pseudonocardiales</taxon>
        <taxon>Pseudonocardiaceae</taxon>
        <taxon>Actinomycetospora</taxon>
    </lineage>
</organism>
<dbReference type="SUPFAM" id="SSF88713">
    <property type="entry name" value="Glycoside hydrolase/deacetylase"/>
    <property type="match status" value="1"/>
</dbReference>
<dbReference type="InterPro" id="IPR037090">
    <property type="entry name" value="57_glycoside_trans_central"/>
</dbReference>
<dbReference type="InterPro" id="IPR028995">
    <property type="entry name" value="Glyco_hydro_57/38_cen_sf"/>
</dbReference>
<dbReference type="InterPro" id="IPR027291">
    <property type="entry name" value="Glyco_hydro_38_N_sf"/>
</dbReference>
<evidence type="ECO:0000256" key="4">
    <source>
        <dbReference type="SAM" id="MobiDB-lite"/>
    </source>
</evidence>
<dbReference type="Gene3D" id="1.20.1430.10">
    <property type="entry name" value="Families 57/38 glycoside transferase, middle domain"/>
    <property type="match status" value="1"/>
</dbReference>
<comment type="similarity">
    <text evidence="1 3">Belongs to the glycosyl hydrolase 57 family.</text>
</comment>
<evidence type="ECO:0000259" key="6">
    <source>
        <dbReference type="Pfam" id="PF09210"/>
    </source>
</evidence>
<feature type="region of interest" description="Disordered" evidence="4">
    <location>
        <begin position="519"/>
        <end position="539"/>
    </location>
</feature>
<keyword evidence="2 3" id="KW-0119">Carbohydrate metabolism</keyword>
<reference evidence="8" key="1">
    <citation type="journal article" date="2019" name="Int. J. Syst. Evol. Microbiol.">
        <title>The Global Catalogue of Microorganisms (GCM) 10K type strain sequencing project: providing services to taxonomists for standard genome sequencing and annotation.</title>
        <authorList>
            <consortium name="The Broad Institute Genomics Platform"/>
            <consortium name="The Broad Institute Genome Sequencing Center for Infectious Disease"/>
            <person name="Wu L."/>
            <person name="Ma J."/>
        </authorList>
    </citation>
    <scope>NUCLEOTIDE SEQUENCE [LARGE SCALE GENOMIC DNA]</scope>
    <source>
        <strain evidence="8">XZYJ18</strain>
    </source>
</reference>
<protein>
    <submittedName>
        <fullName evidence="7">1,4-alpha-glucan branching protein domain-containing protein</fullName>
    </submittedName>
</protein>
<evidence type="ECO:0000313" key="7">
    <source>
        <dbReference type="EMBL" id="MFC5141534.1"/>
    </source>
</evidence>
<feature type="domain" description="1,4-alpha-glucan branching enzyme C-terminal" evidence="6">
    <location>
        <begin position="420"/>
        <end position="516"/>
    </location>
</feature>
<evidence type="ECO:0000256" key="3">
    <source>
        <dbReference type="RuleBase" id="RU361196"/>
    </source>
</evidence>
<evidence type="ECO:0000259" key="5">
    <source>
        <dbReference type="Pfam" id="PF03065"/>
    </source>
</evidence>
<dbReference type="Pfam" id="PF09210">
    <property type="entry name" value="BE_C"/>
    <property type="match status" value="1"/>
</dbReference>
<dbReference type="InterPro" id="IPR040042">
    <property type="entry name" value="Branching_enz_MT3115-like"/>
</dbReference>
<dbReference type="PANTHER" id="PTHR41695">
    <property type="entry name" value="1,4-ALPHA-GLUCAN BRANCHING ENZYME RV3031-RELATED"/>
    <property type="match status" value="1"/>
</dbReference>
<dbReference type="RefSeq" id="WP_378023676.1">
    <property type="nucleotide sequence ID" value="NZ_JBHSKG010000016.1"/>
</dbReference>
<gene>
    <name evidence="7" type="ORF">ACFPK1_25075</name>
</gene>
<feature type="domain" description="Glycoside hydrolase family 57 N-terminal" evidence="5">
    <location>
        <begin position="32"/>
        <end position="246"/>
    </location>
</feature>
<dbReference type="InterPro" id="IPR015293">
    <property type="entry name" value="BE_C"/>
</dbReference>
<evidence type="ECO:0000256" key="2">
    <source>
        <dbReference type="ARBA" id="ARBA00023277"/>
    </source>
</evidence>
<dbReference type="InterPro" id="IPR011330">
    <property type="entry name" value="Glyco_hydro/deAcase_b/a-brl"/>
</dbReference>
<sequence length="539" mass="58469">MPRHRSGDGAVTDSGPTRGACLSREPVGTFCLVLHSHLPWLLRHGAWPVGEDWLYQAWAHSYLPVVETLERLAARGRRDLLTLGVTPVLAAQLDHPAALRAMHTWLADWQLRAHEAHAGDPALATREHRAAAHALEVFERDWRHGGSPVLRRLADDDVVELLGGPATHPFAPLLPGRVRRFLLDAGLRDGALRLGRRPAGIWAPECGYAPGLEQDYAAAGVERFLVDGPALRGDTAAAHPVDGTDVVAFARDLEVTYRVWSPRAGYPGAADYRDFHTYDHLTGLKPARVTGRRVATADKKPYDPARAAAAVARDAADFVGVVHDRLASLRDRRGRPGLVVSAFDTELFGHWWHEGPAWLEAVLTALPEAGVRVTTLRGAVEAGHVEEPVVLPASSWGSGKDWRVWDGLAVRDLVADNEDVARRLLAAVDGAAPAAGRDATLDTLATQAALALSSDWAFMVTKDSAAHYARRRAAEHRDRVRELTDLLPAGRHTEAAARAAAFAAQDDVFGRLDARVLRRHPSGDRRRTAPAYSGVGSPA</sequence>
<name>A0ABV9ZM86_9PSEU</name>
<evidence type="ECO:0000313" key="8">
    <source>
        <dbReference type="Proteomes" id="UP001596175"/>
    </source>
</evidence>